<keyword evidence="2" id="KW-1185">Reference proteome</keyword>
<accession>A0A2S8RWH8</accession>
<dbReference type="EMBL" id="PVEP01000015">
    <property type="protein sequence ID" value="PQV52882.1"/>
    <property type="molecule type" value="Genomic_DNA"/>
</dbReference>
<protein>
    <submittedName>
        <fullName evidence="1">Uncharacterized protein</fullName>
    </submittedName>
</protein>
<reference evidence="1 2" key="1">
    <citation type="submission" date="2018-02" db="EMBL/GenBank/DDBJ databases">
        <title>Genomic Encyclopedia of Archaeal and Bacterial Type Strains, Phase II (KMG-II): from individual species to whole genera.</title>
        <authorList>
            <person name="Goeker M."/>
        </authorList>
    </citation>
    <scope>NUCLEOTIDE SEQUENCE [LARGE SCALE GENOMIC DNA]</scope>
    <source>
        <strain evidence="1 2">DSM 18921</strain>
    </source>
</reference>
<gene>
    <name evidence="1" type="ORF">LX70_03988</name>
</gene>
<dbReference type="RefSeq" id="WP_146111671.1">
    <property type="nucleotide sequence ID" value="NZ_PVEP01000015.1"/>
</dbReference>
<evidence type="ECO:0000313" key="2">
    <source>
        <dbReference type="Proteomes" id="UP000238338"/>
    </source>
</evidence>
<evidence type="ECO:0000313" key="1">
    <source>
        <dbReference type="EMBL" id="PQV52882.1"/>
    </source>
</evidence>
<comment type="caution">
    <text evidence="1">The sequence shown here is derived from an EMBL/GenBank/DDBJ whole genome shotgun (WGS) entry which is preliminary data.</text>
</comment>
<dbReference type="Proteomes" id="UP000238338">
    <property type="component" value="Unassembled WGS sequence"/>
</dbReference>
<name>A0A2S8RWH8_9RHOB</name>
<organism evidence="1 2">
    <name type="scientific">Albidovulum denitrificans</name>
    <dbReference type="NCBI Taxonomy" id="404881"/>
    <lineage>
        <taxon>Bacteria</taxon>
        <taxon>Pseudomonadati</taxon>
        <taxon>Pseudomonadota</taxon>
        <taxon>Alphaproteobacteria</taxon>
        <taxon>Rhodobacterales</taxon>
        <taxon>Paracoccaceae</taxon>
        <taxon>Albidovulum</taxon>
    </lineage>
</organism>
<dbReference type="AlphaFoldDB" id="A0A2S8RWH8"/>
<sequence length="111" mass="11913">MGSVRVCAAPGCGRVLNERNKSGVCANHSHSQWCACTQCASHTRVPRAVATGPLMRNIHPQLVDIGPPPVDTVPSLPPHLRTVEVAEVMTGTNGIRFNRITLPREPWEGAA</sequence>
<proteinExistence type="predicted"/>